<feature type="compositionally biased region" description="Low complexity" evidence="5">
    <location>
        <begin position="17"/>
        <end position="38"/>
    </location>
</feature>
<keyword evidence="2" id="KW-0963">Cytoplasm</keyword>
<protein>
    <recommendedName>
        <fullName evidence="6">GAR domain-containing protein</fullName>
    </recommendedName>
</protein>
<feature type="region of interest" description="Disordered" evidence="5">
    <location>
        <begin position="875"/>
        <end position="942"/>
    </location>
</feature>
<feature type="compositionally biased region" description="Polar residues" evidence="5">
    <location>
        <begin position="2396"/>
        <end position="2415"/>
    </location>
</feature>
<evidence type="ECO:0000256" key="5">
    <source>
        <dbReference type="SAM" id="MobiDB-lite"/>
    </source>
</evidence>
<feature type="compositionally biased region" description="Polar residues" evidence="5">
    <location>
        <begin position="2424"/>
        <end position="2436"/>
    </location>
</feature>
<feature type="region of interest" description="Disordered" evidence="5">
    <location>
        <begin position="1563"/>
        <end position="1599"/>
    </location>
</feature>
<feature type="compositionally biased region" description="Basic and acidic residues" evidence="5">
    <location>
        <begin position="875"/>
        <end position="910"/>
    </location>
</feature>
<feature type="compositionally biased region" description="Acidic residues" evidence="5">
    <location>
        <begin position="288"/>
        <end position="305"/>
    </location>
</feature>
<feature type="region of interest" description="Disordered" evidence="5">
    <location>
        <begin position="2385"/>
        <end position="2437"/>
    </location>
</feature>
<feature type="compositionally biased region" description="Basic and acidic residues" evidence="5">
    <location>
        <begin position="2210"/>
        <end position="2239"/>
    </location>
</feature>
<feature type="compositionally biased region" description="Basic and acidic residues" evidence="5">
    <location>
        <begin position="2275"/>
        <end position="2287"/>
    </location>
</feature>
<dbReference type="GO" id="GO:0008017">
    <property type="term" value="F:microtubule binding"/>
    <property type="evidence" value="ECO:0007669"/>
    <property type="project" value="InterPro"/>
</dbReference>
<feature type="compositionally biased region" description="Pro residues" evidence="5">
    <location>
        <begin position="1391"/>
        <end position="1418"/>
    </location>
</feature>
<feature type="compositionally biased region" description="Polar residues" evidence="5">
    <location>
        <begin position="1296"/>
        <end position="1305"/>
    </location>
</feature>
<feature type="region of interest" description="Disordered" evidence="5">
    <location>
        <begin position="160"/>
        <end position="305"/>
    </location>
</feature>
<dbReference type="PROSITE" id="PS51460">
    <property type="entry name" value="GAR"/>
    <property type="match status" value="1"/>
</dbReference>
<feature type="region of interest" description="Disordered" evidence="5">
    <location>
        <begin position="1226"/>
        <end position="1307"/>
    </location>
</feature>
<keyword evidence="3" id="KW-0206">Cytoskeleton</keyword>
<dbReference type="EMBL" id="ML220121">
    <property type="protein sequence ID" value="TGZ80991.1"/>
    <property type="molecule type" value="Genomic_DNA"/>
</dbReference>
<feature type="region of interest" description="Disordered" evidence="5">
    <location>
        <begin position="955"/>
        <end position="1009"/>
    </location>
</feature>
<dbReference type="SUPFAM" id="SSF143575">
    <property type="entry name" value="GAS2 domain-like"/>
    <property type="match status" value="1"/>
</dbReference>
<feature type="coiled-coil region" evidence="4">
    <location>
        <begin position="491"/>
        <end position="521"/>
    </location>
</feature>
<evidence type="ECO:0000256" key="3">
    <source>
        <dbReference type="ARBA" id="ARBA00023212"/>
    </source>
</evidence>
<feature type="region of interest" description="Disordered" evidence="5">
    <location>
        <begin position="2108"/>
        <end position="2367"/>
    </location>
</feature>
<feature type="compositionally biased region" description="Polar residues" evidence="5">
    <location>
        <begin position="1151"/>
        <end position="1164"/>
    </location>
</feature>
<accession>A0A4S2MWJ6</accession>
<dbReference type="InParanoid" id="A0A4S2MWJ6"/>
<feature type="compositionally biased region" description="Low complexity" evidence="5">
    <location>
        <begin position="2568"/>
        <end position="2583"/>
    </location>
</feature>
<feature type="region of interest" description="Disordered" evidence="5">
    <location>
        <begin position="62"/>
        <end position="95"/>
    </location>
</feature>
<feature type="compositionally biased region" description="Polar residues" evidence="5">
    <location>
        <begin position="787"/>
        <end position="806"/>
    </location>
</feature>
<dbReference type="Pfam" id="PF02187">
    <property type="entry name" value="GAS2"/>
    <property type="match status" value="1"/>
</dbReference>
<feature type="compositionally biased region" description="Low complexity" evidence="5">
    <location>
        <begin position="1419"/>
        <end position="1431"/>
    </location>
</feature>
<feature type="compositionally biased region" description="Low complexity" evidence="5">
    <location>
        <begin position="1877"/>
        <end position="1886"/>
    </location>
</feature>
<feature type="domain" description="GAR" evidence="6">
    <location>
        <begin position="2410"/>
        <end position="2487"/>
    </location>
</feature>
<feature type="region of interest" description="Disordered" evidence="5">
    <location>
        <begin position="1856"/>
        <end position="1912"/>
    </location>
</feature>
<evidence type="ECO:0000259" key="6">
    <source>
        <dbReference type="PROSITE" id="PS51460"/>
    </source>
</evidence>
<feature type="compositionally biased region" description="Basic and acidic residues" evidence="5">
    <location>
        <begin position="189"/>
        <end position="208"/>
    </location>
</feature>
<reference evidence="7 8" key="1">
    <citation type="submission" date="2019-04" db="EMBL/GenBank/DDBJ databases">
        <title>Comparative genomics and transcriptomics to analyze fruiting body development in filamentous ascomycetes.</title>
        <authorList>
            <consortium name="DOE Joint Genome Institute"/>
            <person name="Lutkenhaus R."/>
            <person name="Traeger S."/>
            <person name="Breuer J."/>
            <person name="Kuo A."/>
            <person name="Lipzen A."/>
            <person name="Pangilinan J."/>
            <person name="Dilworth D."/>
            <person name="Sandor L."/>
            <person name="Poggeler S."/>
            <person name="Barry K."/>
            <person name="Grigoriev I.V."/>
            <person name="Nowrousian M."/>
        </authorList>
    </citation>
    <scope>NUCLEOTIDE SEQUENCE [LARGE SCALE GENOMIC DNA]</scope>
    <source>
        <strain evidence="7 8">CBS 389.68</strain>
    </source>
</reference>
<evidence type="ECO:0000256" key="4">
    <source>
        <dbReference type="SAM" id="Coils"/>
    </source>
</evidence>
<evidence type="ECO:0000313" key="8">
    <source>
        <dbReference type="Proteomes" id="UP000298138"/>
    </source>
</evidence>
<feature type="region of interest" description="Disordered" evidence="5">
    <location>
        <begin position="2506"/>
        <end position="2532"/>
    </location>
</feature>
<feature type="compositionally biased region" description="Low complexity" evidence="5">
    <location>
        <begin position="1251"/>
        <end position="1275"/>
    </location>
</feature>
<dbReference type="OrthoDB" id="5409589at2759"/>
<feature type="region of interest" description="Disordered" evidence="5">
    <location>
        <begin position="1380"/>
        <end position="1456"/>
    </location>
</feature>
<feature type="compositionally biased region" description="Basic and acidic residues" evidence="5">
    <location>
        <begin position="255"/>
        <end position="269"/>
    </location>
</feature>
<dbReference type="STRING" id="341454.A0A4S2MWJ6"/>
<dbReference type="GO" id="GO:0005856">
    <property type="term" value="C:cytoskeleton"/>
    <property type="evidence" value="ECO:0007669"/>
    <property type="project" value="UniProtKB-SubCell"/>
</dbReference>
<proteinExistence type="predicted"/>
<feature type="region of interest" description="Disordered" evidence="5">
    <location>
        <begin position="2554"/>
        <end position="2604"/>
    </location>
</feature>
<dbReference type="InterPro" id="IPR036534">
    <property type="entry name" value="GAR_dom_sf"/>
</dbReference>
<feature type="compositionally biased region" description="Basic and acidic residues" evidence="5">
    <location>
        <begin position="2246"/>
        <end position="2259"/>
    </location>
</feature>
<comment type="subcellular location">
    <subcellularLocation>
        <location evidence="1">Cytoplasm</location>
        <location evidence="1">Cytoskeleton</location>
    </subcellularLocation>
</comment>
<feature type="region of interest" description="Disordered" evidence="5">
    <location>
        <begin position="1511"/>
        <end position="1532"/>
    </location>
</feature>
<feature type="non-terminal residue" evidence="7">
    <location>
        <position position="2604"/>
    </location>
</feature>
<feature type="region of interest" description="Disordered" evidence="5">
    <location>
        <begin position="624"/>
        <end position="842"/>
    </location>
</feature>
<feature type="compositionally biased region" description="Low complexity" evidence="5">
    <location>
        <begin position="1380"/>
        <end position="1390"/>
    </location>
</feature>
<feature type="compositionally biased region" description="Low complexity" evidence="5">
    <location>
        <begin position="983"/>
        <end position="993"/>
    </location>
</feature>
<dbReference type="PANTHER" id="PTHR48125:SF10">
    <property type="entry name" value="OS12G0136300 PROTEIN"/>
    <property type="match status" value="1"/>
</dbReference>
<feature type="compositionally biased region" description="Basic and acidic residues" evidence="5">
    <location>
        <begin position="1511"/>
        <end position="1530"/>
    </location>
</feature>
<feature type="compositionally biased region" description="Pro residues" evidence="5">
    <location>
        <begin position="818"/>
        <end position="834"/>
    </location>
</feature>
<keyword evidence="4" id="KW-0175">Coiled coil</keyword>
<feature type="compositionally biased region" description="Polar residues" evidence="5">
    <location>
        <begin position="2513"/>
        <end position="2526"/>
    </location>
</feature>
<feature type="compositionally biased region" description="Basic and acidic residues" evidence="5">
    <location>
        <begin position="2159"/>
        <end position="2180"/>
    </location>
</feature>
<evidence type="ECO:0000256" key="2">
    <source>
        <dbReference type="ARBA" id="ARBA00022490"/>
    </source>
</evidence>
<evidence type="ECO:0000313" key="7">
    <source>
        <dbReference type="EMBL" id="TGZ80991.1"/>
    </source>
</evidence>
<keyword evidence="8" id="KW-1185">Reference proteome</keyword>
<feature type="region of interest" description="Disordered" evidence="5">
    <location>
        <begin position="1144"/>
        <end position="1164"/>
    </location>
</feature>
<feature type="compositionally biased region" description="Basic and acidic residues" evidence="5">
    <location>
        <begin position="679"/>
        <end position="698"/>
    </location>
</feature>
<organism evidence="7 8">
    <name type="scientific">Ascodesmis nigricans</name>
    <dbReference type="NCBI Taxonomy" id="341454"/>
    <lineage>
        <taxon>Eukaryota</taxon>
        <taxon>Fungi</taxon>
        <taxon>Dikarya</taxon>
        <taxon>Ascomycota</taxon>
        <taxon>Pezizomycotina</taxon>
        <taxon>Pezizomycetes</taxon>
        <taxon>Pezizales</taxon>
        <taxon>Ascodesmidaceae</taxon>
        <taxon>Ascodesmis</taxon>
    </lineage>
</organism>
<dbReference type="PANTHER" id="PTHR48125">
    <property type="entry name" value="LP07818P1"/>
    <property type="match status" value="1"/>
</dbReference>
<feature type="compositionally biased region" description="Basic and acidic residues" evidence="5">
    <location>
        <begin position="640"/>
        <end position="661"/>
    </location>
</feature>
<feature type="region of interest" description="Disordered" evidence="5">
    <location>
        <begin position="1"/>
        <end position="46"/>
    </location>
</feature>
<sequence length="2604" mass="282213">MGSIHPHSGHSAPIPMHSSSSHVRRVSSSSHHAAISSSPYADSPPVAASAAFHTPVQQSAFTSSHYYRPPRSTLSSPARSSYTSPSNSPTRAARRSRIQALLATDPLLARLTPVTIRQLSDDQSLGFTQSEREWSLRAADGITKVGEWLREVEGWNAAWGRGKDGEGYLPPEPGVKKKRRRLSRSGMRPIKEEAEDNPKEPMRRKLFEDVDSLAPPKAESGDDKDDDEASKPKEVVVKSYGKPIAPYQLKLMRKSSHEPIRETTEDHVAVVKRKPSRSEEPVQPSPEEFSEEEEEEEDYSEDEEYYGSLPLSTIEKYETRIQEIRAGIDALDVEGLKGTVLAYRTGIDNSLTSSSAIITATTLQLLPPLHRVTKLLTIWAVRLAVLRIVPVFLRWLSVAQVALESGEAAIRHPSLLSGKQKLTEDVFALMSETIQQKIATAGRIMDNMLDALEGREDVLPDKWIGELEDIEEGYSRWEMDAERVVLEGRLRESSRQEDVRNERNRRELEQEQLRLAQEAQNDEGTVGGVLEKAGEVERGLIETMEAHEDLEDKISIEGDDDDDTAISSNVEPVGLGIIAGISESADIHHEERGRRWDRDLPITAIRTADALRLQHEFSPIGSPDVEARRWKEEAEDAEEENTRKEFETQHQSEEQQSERDGSMGSTVPTESGGKSGVPEVDREVGDGEGKRQHEDILRQEPSVMEDAVVTEEQDLSHHAREQEDIAGDTVPTIPLVEPQRSPVDLSQKTTTELPAPESTPQLDCPDVSRTSPPSLSPYDVTPPSAPPLQQSTNSFQSTTIAFSSSPKPTPQSTIVTPSSPPPSASKPIQPPPAITPEIPSLDGAYHSLFDAEEIELKDQQPDLITEVIQHGIETNRGRTAEEMERERKWREMEMEREGEVNRQVREDTGKSRPNPVVGRGVAGTAIVEDGEGEEREVLKEDLPVQQIVRRDDGHATDVAPHPQEIAPLPSASSTTDITKNKPTDPTTPTTPKTPKTPTPPASTPKKTETLTTTIIPSTLPPHLTTTYTPHNEAPQQIPTTPTRNRLPSEAAITRTATRGILPKQVDDLVALPSVGYSKVEEPAVEEEKKKGVEKEKTVVGKEQSTLTEHLVQKSVGRGIPTTTEGGEKKEKNIATPTTAAAISTAIPPPVSNSATPTPPSKATVTAVTPTIPQIFKAADVEPPINITTAVDSNDDTPLVENSSAATLQTDVENISAPMVYAEYDATGGAEDHGDATPSLSGSESTLLVKGTPSSPSSSLRSSATATATGSITADTPELTALSEDEDQAQPPRGSSVDDNVTATASEDSHIKVTDNHIQDAEIVDSEDMSEPAAAPATIPLGALSDIKEDLKTEVEEEDVKEEKNIIAIEVVDTPLITAAPGAEAGSEPAPESAPEPQPEPPSAIPNPPHPQQQRPPAPVSSAVPALITSSPSPSPAEPEPELEPKSATENVEPVNRAEVDVEPALVMPTRIGQGLGVGLGLGLGLGIDVDAGYDAVSTVLVVEKDIPAAEVQEEKQHVDESDATPDRAEVDEPALVTPRIVQGVGLGIDFPLQNTVAPVAAEEKDSTATGVPGRKQHVDESDAAPAKTTTEDEKVAASSADVDVHVVEIKARESGLENVATPGMEVLSATGDDEITLVDSIPTIEAVSDEGMAEEQETREAVDLGELGGQMTLEVGAALDGNASPEKELVRVLGGPMVAGVEVIAEEEVTVGVESEVLPRVEINSGDGELVTTSNALDLKHPTRVPELGHRGLTTIEDESKGIDVESTPRASDIKDKGDDNKRMSMITEESPFDLEIPPVEITAHNATHPFQPDALGIFHHHHDPESVPDLSQKPQRVLETIVEVHSPIKEIAIPSFDFESDTESQIRFPRSEIGESETTPSTPTEMRVGAEDVYESPERRGQNTASSSPYTEMDSLEAAMKAVEEELKLPLAHRPCSSHGHLEGARGETHDVEVDYTPGAARDRSFDEPVSWNEVNESFTLPDDEPNHPLDDNFDYGDFDIPPLTTTSTPALPRPTARLSTGKTSELPVITEALTPQIRRFEMGYDLDTPQWDSDAPDVSSNKDVTPDKSVTPFLKSRFAVMGHGGDGSVKYKAKQKKPMLEGLFQKAGDSGGGKGKGKEKATVTPNAIPTPSAAAGRKIQPPGFAMKAKTPPGLLLVKDEVSPDEKTPDKEVFPERKISVMKRPAKRSMIPMKTPVTPVEENAQGRQVAERQSVERPASRNERPVSRLERPQSRSEGMRSTSRNNERPPSRTYERPPSRIARPPSRTEAPASRGDRSASRTERPPSRIARPASRTETPTTRVDRSASRTERPPSRIARPASRTERPPSRIESSANRASSTRASSISTPPKRQEAPVTPRKPINLDDRVNDLLMSLPRKVKLTASNLQKLDDQSGPVTSSGSRIPKTPSDNGSVGSAAPTISIHPTTGRSRNSGQGDIKCYHLHRNDDQPPMKLFVRLVGDARLVCRVGGGWSDLEEYLKEWALHHGSKMRAVSESRLQIADLPGPAAAPQPSRTLRPSISNGSLATSAAARHRASTSAGFYRSTSPIPMNSYSRPVSPCPTYAQQRSTSPSPISRSRVRPPIQLRPPSTDPIPFRTNTSSTI</sequence>
<evidence type="ECO:0000256" key="1">
    <source>
        <dbReference type="ARBA" id="ARBA00004245"/>
    </source>
</evidence>
<feature type="compositionally biased region" description="Low complexity" evidence="5">
    <location>
        <begin position="69"/>
        <end position="91"/>
    </location>
</feature>
<feature type="compositionally biased region" description="Basic and acidic residues" evidence="5">
    <location>
        <begin position="2303"/>
        <end position="2315"/>
    </location>
</feature>
<dbReference type="Proteomes" id="UP000298138">
    <property type="component" value="Unassembled WGS sequence"/>
</dbReference>
<name>A0A4S2MWJ6_9PEZI</name>
<feature type="compositionally biased region" description="Basic and acidic residues" evidence="5">
    <location>
        <begin position="714"/>
        <end position="723"/>
    </location>
</feature>
<dbReference type="InterPro" id="IPR003108">
    <property type="entry name" value="GAR_dom"/>
</dbReference>
<feature type="compositionally biased region" description="Low complexity" evidence="5">
    <location>
        <begin position="2334"/>
        <end position="2349"/>
    </location>
</feature>
<gene>
    <name evidence="7" type="ORF">EX30DRAFT_395829</name>
</gene>